<feature type="compositionally biased region" description="Low complexity" evidence="1">
    <location>
        <begin position="162"/>
        <end position="173"/>
    </location>
</feature>
<keyword evidence="4" id="KW-1185">Reference proteome</keyword>
<protein>
    <submittedName>
        <fullName evidence="3">Uncharacterized protein</fullName>
    </submittedName>
</protein>
<sequence>MSLLRRVRAEVSGALRSVRYDMGRRPVEPPAGGPDVTSTGMNTFGGPLRLDDDPSMPSTGPATHRRPRAPRQAAAVSALAALTVLGAAGVYLAVVNGLGSLLTETPASADTFPPRPAVTSPYTPNAGIGGGPAAAARRPALAPTAAAGATIAPAPPAPGGPAPVAVPDDPGNASPIRTVSPTDPECPCGFPPVPTPTAPSATSPSPSLSGRPSDSPQPSDSAGPSPSETSATPSDSAEPRHTRQARHRRRHG</sequence>
<evidence type="ECO:0000256" key="1">
    <source>
        <dbReference type="SAM" id="MobiDB-lite"/>
    </source>
</evidence>
<feature type="compositionally biased region" description="Low complexity" evidence="1">
    <location>
        <begin position="198"/>
        <end position="207"/>
    </location>
</feature>
<dbReference type="EMBL" id="JBHTBJ010000002">
    <property type="protein sequence ID" value="MFC7273323.1"/>
    <property type="molecule type" value="Genomic_DNA"/>
</dbReference>
<name>A0ABW2HJC2_9ACTN</name>
<feature type="transmembrane region" description="Helical" evidence="2">
    <location>
        <begin position="73"/>
        <end position="94"/>
    </location>
</feature>
<proteinExistence type="predicted"/>
<evidence type="ECO:0000313" key="4">
    <source>
        <dbReference type="Proteomes" id="UP001596548"/>
    </source>
</evidence>
<feature type="compositionally biased region" description="Low complexity" evidence="1">
    <location>
        <begin position="133"/>
        <end position="152"/>
    </location>
</feature>
<feature type="region of interest" description="Disordered" evidence="1">
    <location>
        <begin position="107"/>
        <end position="252"/>
    </location>
</feature>
<comment type="caution">
    <text evidence="3">The sequence shown here is derived from an EMBL/GenBank/DDBJ whole genome shotgun (WGS) entry which is preliminary data.</text>
</comment>
<evidence type="ECO:0000313" key="3">
    <source>
        <dbReference type="EMBL" id="MFC7273323.1"/>
    </source>
</evidence>
<feature type="region of interest" description="Disordered" evidence="1">
    <location>
        <begin position="21"/>
        <end position="70"/>
    </location>
</feature>
<keyword evidence="2" id="KW-0812">Transmembrane</keyword>
<reference evidence="4" key="1">
    <citation type="journal article" date="2019" name="Int. J. Syst. Evol. Microbiol.">
        <title>The Global Catalogue of Microorganisms (GCM) 10K type strain sequencing project: providing services to taxonomists for standard genome sequencing and annotation.</title>
        <authorList>
            <consortium name="The Broad Institute Genomics Platform"/>
            <consortium name="The Broad Institute Genome Sequencing Center for Infectious Disease"/>
            <person name="Wu L."/>
            <person name="Ma J."/>
        </authorList>
    </citation>
    <scope>NUCLEOTIDE SEQUENCE [LARGE SCALE GENOMIC DNA]</scope>
    <source>
        <strain evidence="4">XZYJT-10</strain>
    </source>
</reference>
<accession>A0ABW2HJC2</accession>
<keyword evidence="2" id="KW-0472">Membrane</keyword>
<organism evidence="3 4">
    <name type="scientific">Paractinoplanes rhizophilus</name>
    <dbReference type="NCBI Taxonomy" id="1416877"/>
    <lineage>
        <taxon>Bacteria</taxon>
        <taxon>Bacillati</taxon>
        <taxon>Actinomycetota</taxon>
        <taxon>Actinomycetes</taxon>
        <taxon>Micromonosporales</taxon>
        <taxon>Micromonosporaceae</taxon>
        <taxon>Paractinoplanes</taxon>
    </lineage>
</organism>
<dbReference type="RefSeq" id="WP_378964842.1">
    <property type="nucleotide sequence ID" value="NZ_JBHTBJ010000002.1"/>
</dbReference>
<keyword evidence="2" id="KW-1133">Transmembrane helix</keyword>
<feature type="compositionally biased region" description="Basic residues" evidence="1">
    <location>
        <begin position="242"/>
        <end position="252"/>
    </location>
</feature>
<evidence type="ECO:0000256" key="2">
    <source>
        <dbReference type="SAM" id="Phobius"/>
    </source>
</evidence>
<feature type="compositionally biased region" description="Polar residues" evidence="1">
    <location>
        <begin position="208"/>
        <end position="235"/>
    </location>
</feature>
<dbReference type="Proteomes" id="UP001596548">
    <property type="component" value="Unassembled WGS sequence"/>
</dbReference>
<gene>
    <name evidence="3" type="ORF">ACFQS1_04960</name>
</gene>